<comment type="similarity">
    <text evidence="1">Belongs to the protein disulfide isomerase family.</text>
</comment>
<organism evidence="3 4">
    <name type="scientific">Stylonychia lemnae</name>
    <name type="common">Ciliate</name>
    <dbReference type="NCBI Taxonomy" id="5949"/>
    <lineage>
        <taxon>Eukaryota</taxon>
        <taxon>Sar</taxon>
        <taxon>Alveolata</taxon>
        <taxon>Ciliophora</taxon>
        <taxon>Intramacronucleata</taxon>
        <taxon>Spirotrichea</taxon>
        <taxon>Stichotrichia</taxon>
        <taxon>Sporadotrichida</taxon>
        <taxon>Oxytrichidae</taxon>
        <taxon>Stylonychinae</taxon>
        <taxon>Stylonychia</taxon>
    </lineage>
</organism>
<evidence type="ECO:0000256" key="1">
    <source>
        <dbReference type="ARBA" id="ARBA00006347"/>
    </source>
</evidence>
<dbReference type="Proteomes" id="UP000039865">
    <property type="component" value="Unassembled WGS sequence"/>
</dbReference>
<proteinExistence type="inferred from homology"/>
<dbReference type="InterPro" id="IPR036249">
    <property type="entry name" value="Thioredoxin-like_sf"/>
</dbReference>
<keyword evidence="3" id="KW-0413">Isomerase</keyword>
<keyword evidence="4" id="KW-1185">Reference proteome</keyword>
<dbReference type="GO" id="GO:0005783">
    <property type="term" value="C:endoplasmic reticulum"/>
    <property type="evidence" value="ECO:0007669"/>
    <property type="project" value="TreeGrafter"/>
</dbReference>
<dbReference type="FunCoup" id="A0A078AY96">
    <property type="interactions" value="341"/>
</dbReference>
<dbReference type="CDD" id="cd02961">
    <property type="entry name" value="PDI_a_family"/>
    <property type="match status" value="1"/>
</dbReference>
<dbReference type="Pfam" id="PF13848">
    <property type="entry name" value="Thioredoxin_6"/>
    <property type="match status" value="1"/>
</dbReference>
<feature type="domain" description="Thioredoxin" evidence="2">
    <location>
        <begin position="6"/>
        <end position="60"/>
    </location>
</feature>
<dbReference type="EMBL" id="CCKQ01015285">
    <property type="protein sequence ID" value="CDW87106.1"/>
    <property type="molecule type" value="Genomic_DNA"/>
</dbReference>
<protein>
    <submittedName>
        <fullName evidence="3">Disulfide isomerase</fullName>
    </submittedName>
</protein>
<evidence type="ECO:0000313" key="3">
    <source>
        <dbReference type="EMBL" id="CDW87106.1"/>
    </source>
</evidence>
<dbReference type="AlphaFoldDB" id="A0A078AY96"/>
<dbReference type="OrthoDB" id="294696at2759"/>
<feature type="domain" description="Thioredoxin" evidence="2">
    <location>
        <begin position="332"/>
        <end position="424"/>
    </location>
</feature>
<gene>
    <name evidence="3" type="primary">Contig7323.g7822</name>
    <name evidence="3" type="ORF">STYLEM_16208</name>
</gene>
<dbReference type="OMA" id="TRESANM"/>
<dbReference type="GO" id="GO:0003756">
    <property type="term" value="F:protein disulfide isomerase activity"/>
    <property type="evidence" value="ECO:0007669"/>
    <property type="project" value="TreeGrafter"/>
</dbReference>
<dbReference type="GO" id="GO:0034976">
    <property type="term" value="P:response to endoplasmic reticulum stress"/>
    <property type="evidence" value="ECO:0007669"/>
    <property type="project" value="TreeGrafter"/>
</dbReference>
<dbReference type="Gene3D" id="3.40.30.10">
    <property type="entry name" value="Glutaredoxin"/>
    <property type="match status" value="4"/>
</dbReference>
<dbReference type="InParanoid" id="A0A078AY96"/>
<sequence length="458" mass="53879">MMYSYDCKVFGNEFAKAAIKLKQQNPSFVLAKIDAQEQGYIAERFGVQKYPHLIFFKQINDFRLTSREGVQLEYDGGKSEGDIISWFLKKSSTYAPEITCPQIKDKIQEHRLITIFFGDQYSFEFNKIFQELLQYQVLAKKYAFFHLNDQNCAKYYGISQIPKLVIFNQQMQNNKPILYEGVWDLNPVIQFMHENSILQIMEFGEEHIEIVFSDQKPSIILFRGQNQKNFAFNKVFSDLSYKYKEQMYFVMADVTQPGIQHRLGDFMNVLGDIQPCIRILDPSQNFRKYAYPTILTDLSVEKLTKFVDEFLQKSMIPHYKSQSAPSSNSGPVKTIVESTFQQEVIDHDRDIILLVYSTQYPQYQQALQLWNQFGQELRVVRNLIVAQIDVYLNDIHHYVDVTALPQIKIFPKGKKHQGIDYHGKMNSIEDFRLFLQDNSRAYREYLHLEYIRNNPSDL</sequence>
<dbReference type="Pfam" id="PF00085">
    <property type="entry name" value="Thioredoxin"/>
    <property type="match status" value="2"/>
</dbReference>
<reference evidence="3 4" key="1">
    <citation type="submission" date="2014-06" db="EMBL/GenBank/DDBJ databases">
        <authorList>
            <person name="Swart Estienne"/>
        </authorList>
    </citation>
    <scope>NUCLEOTIDE SEQUENCE [LARGE SCALE GENOMIC DNA]</scope>
    <source>
        <strain evidence="3 4">130c</strain>
    </source>
</reference>
<name>A0A078AY96_STYLE</name>
<evidence type="ECO:0000313" key="4">
    <source>
        <dbReference type="Proteomes" id="UP000039865"/>
    </source>
</evidence>
<evidence type="ECO:0000259" key="2">
    <source>
        <dbReference type="Pfam" id="PF00085"/>
    </source>
</evidence>
<dbReference type="InterPro" id="IPR013766">
    <property type="entry name" value="Thioredoxin_domain"/>
</dbReference>
<dbReference type="PANTHER" id="PTHR18929">
    <property type="entry name" value="PROTEIN DISULFIDE ISOMERASE"/>
    <property type="match status" value="1"/>
</dbReference>
<accession>A0A078AY96</accession>
<dbReference type="GO" id="GO:0006457">
    <property type="term" value="P:protein folding"/>
    <property type="evidence" value="ECO:0007669"/>
    <property type="project" value="TreeGrafter"/>
</dbReference>
<dbReference type="SUPFAM" id="SSF52833">
    <property type="entry name" value="Thioredoxin-like"/>
    <property type="match status" value="4"/>
</dbReference>